<dbReference type="Proteomes" id="UP001144673">
    <property type="component" value="Chromosome 4"/>
</dbReference>
<evidence type="ECO:0000313" key="3">
    <source>
        <dbReference type="Proteomes" id="UP001144673"/>
    </source>
</evidence>
<dbReference type="Pfam" id="PF01966">
    <property type="entry name" value="HD"/>
    <property type="match status" value="1"/>
</dbReference>
<evidence type="ECO:0000313" key="2">
    <source>
        <dbReference type="EMBL" id="KAJ4151061.1"/>
    </source>
</evidence>
<reference evidence="2" key="1">
    <citation type="journal article" date="2023" name="Access Microbiol">
        <title>De-novo genome assembly for Akanthomyces muscarius, a biocontrol agent of insect agricultural pests.</title>
        <authorList>
            <person name="Erdos Z."/>
            <person name="Studholme D.J."/>
            <person name="Raymond B."/>
            <person name="Sharma M."/>
        </authorList>
    </citation>
    <scope>NUCLEOTIDE SEQUENCE</scope>
    <source>
        <strain evidence="2">Ve6</strain>
    </source>
</reference>
<dbReference type="SMART" id="SM00471">
    <property type="entry name" value="HDc"/>
    <property type="match status" value="1"/>
</dbReference>
<dbReference type="AlphaFoldDB" id="A0A9W8QAF2"/>
<evidence type="ECO:0000259" key="1">
    <source>
        <dbReference type="SMART" id="SM00471"/>
    </source>
</evidence>
<dbReference type="InterPro" id="IPR006674">
    <property type="entry name" value="HD_domain"/>
</dbReference>
<gene>
    <name evidence="2" type="ORF">LMH87_011778</name>
</gene>
<organism evidence="2 3">
    <name type="scientific">Akanthomyces muscarius</name>
    <name type="common">Entomopathogenic fungus</name>
    <name type="synonym">Lecanicillium muscarium</name>
    <dbReference type="NCBI Taxonomy" id="2231603"/>
    <lineage>
        <taxon>Eukaryota</taxon>
        <taxon>Fungi</taxon>
        <taxon>Dikarya</taxon>
        <taxon>Ascomycota</taxon>
        <taxon>Pezizomycotina</taxon>
        <taxon>Sordariomycetes</taxon>
        <taxon>Hypocreomycetidae</taxon>
        <taxon>Hypocreales</taxon>
        <taxon>Cordycipitaceae</taxon>
        <taxon>Akanthomyces</taxon>
    </lineage>
</organism>
<dbReference type="InterPro" id="IPR003607">
    <property type="entry name" value="HD/PDEase_dom"/>
</dbReference>
<dbReference type="EMBL" id="JAJHUN010000009">
    <property type="protein sequence ID" value="KAJ4151061.1"/>
    <property type="molecule type" value="Genomic_DNA"/>
</dbReference>
<accession>A0A9W8QAF2</accession>
<dbReference type="SUPFAM" id="SSF109604">
    <property type="entry name" value="HD-domain/PDEase-like"/>
    <property type="match status" value="1"/>
</dbReference>
<sequence length="235" mass="26121">MEAFSKILLSVRAACTAGEFPTTDGVFKSVALSVQEHMAGFDASHDFNHVIRVAALSQYIMATERRINPQHRANSAIVLLAALLHDVTDKKYTKDSELGLRLTQILEKAGVGEPFATAVVAIVNNVSYSTEIRDPDHTQSILEMHPELGIVQDADRLDAIGAIGVGRAFTFGGAKMPLSDMQLSRDHMTEKLEKLESMMKTDTGRRLAIERTQRIHTFSKWWDEEIRVLDVLSTK</sequence>
<proteinExistence type="predicted"/>
<dbReference type="GeneID" id="80898937"/>
<feature type="domain" description="HD/PDEase" evidence="1">
    <location>
        <begin position="42"/>
        <end position="169"/>
    </location>
</feature>
<dbReference type="PANTHER" id="PTHR33594">
    <property type="entry name" value="SUPERFAMILY HYDROLASE, PUTATIVE (AFU_ORTHOLOGUE AFUA_1G03035)-RELATED"/>
    <property type="match status" value="1"/>
</dbReference>
<dbReference type="Gene3D" id="1.10.3210.50">
    <property type="match status" value="1"/>
</dbReference>
<comment type="caution">
    <text evidence="2">The sequence shown here is derived from an EMBL/GenBank/DDBJ whole genome shotgun (WGS) entry which is preliminary data.</text>
</comment>
<keyword evidence="3" id="KW-1185">Reference proteome</keyword>
<dbReference type="CDD" id="cd00077">
    <property type="entry name" value="HDc"/>
    <property type="match status" value="1"/>
</dbReference>
<dbReference type="RefSeq" id="XP_056052775.1">
    <property type="nucleotide sequence ID" value="XM_056200977.1"/>
</dbReference>
<protein>
    <recommendedName>
        <fullName evidence="1">HD/PDEase domain-containing protein</fullName>
    </recommendedName>
</protein>
<name>A0A9W8QAF2_AKAMU</name>
<dbReference type="KEGG" id="amus:LMH87_011778"/>
<dbReference type="PANTHER" id="PTHR33594:SF1">
    <property type="entry name" value="HD_PDEASE DOMAIN-CONTAINING PROTEIN"/>
    <property type="match status" value="1"/>
</dbReference>